<dbReference type="GO" id="GO:0061564">
    <property type="term" value="P:axon development"/>
    <property type="evidence" value="ECO:0007669"/>
    <property type="project" value="TreeGrafter"/>
</dbReference>
<protein>
    <recommendedName>
        <fullName evidence="2">BHLH domain-containing protein</fullName>
    </recommendedName>
</protein>
<evidence type="ECO:0000313" key="4">
    <source>
        <dbReference type="Proteomes" id="UP000596742"/>
    </source>
</evidence>
<dbReference type="SMART" id="SM00353">
    <property type="entry name" value="HLH"/>
    <property type="match status" value="1"/>
</dbReference>
<dbReference type="PANTHER" id="PTHR19290">
    <property type="entry name" value="BASIC HELIX-LOOP-HELIX PROTEIN NEUROGENIN-RELATED"/>
    <property type="match status" value="1"/>
</dbReference>
<dbReference type="InterPro" id="IPR036638">
    <property type="entry name" value="HLH_DNA-bd_sf"/>
</dbReference>
<keyword evidence="4" id="KW-1185">Reference proteome</keyword>
<gene>
    <name evidence="3" type="ORF">MGAL_10B070002</name>
</gene>
<evidence type="ECO:0000313" key="3">
    <source>
        <dbReference type="EMBL" id="VDI31640.1"/>
    </source>
</evidence>
<feature type="domain" description="BHLH" evidence="2">
    <location>
        <begin position="110"/>
        <end position="164"/>
    </location>
</feature>
<dbReference type="GO" id="GO:0070888">
    <property type="term" value="F:E-box binding"/>
    <property type="evidence" value="ECO:0007669"/>
    <property type="project" value="TreeGrafter"/>
</dbReference>
<dbReference type="Pfam" id="PF00010">
    <property type="entry name" value="HLH"/>
    <property type="match status" value="1"/>
</dbReference>
<dbReference type="Proteomes" id="UP000596742">
    <property type="component" value="Unassembled WGS sequence"/>
</dbReference>
<dbReference type="Gene3D" id="4.10.280.10">
    <property type="entry name" value="Helix-loop-helix DNA-binding domain"/>
    <property type="match status" value="1"/>
</dbReference>
<sequence length="197" mass="23053">MEYSKMITGHQYNEPEEYCSYESFNTYDCHIPRDYCESGHVNTDKPMDCNYTEFAYDQQNMFYNTNNTYCNSDNSSDYSWEYLSEEDVGENRKRKTIQKTGSESKVQPVKVRECATERERNRMHQLNDAFDSLRQVVPKTNLTDQQKLSKIGTLKLAIQYISALTNVLRTSGVEISPIPTTTDGDRRGRRRNCRKRS</sequence>
<comment type="caution">
    <text evidence="3">The sequence shown here is derived from an EMBL/GenBank/DDBJ whole genome shotgun (WGS) entry which is preliminary data.</text>
</comment>
<organism evidence="3 4">
    <name type="scientific">Mytilus galloprovincialis</name>
    <name type="common">Mediterranean mussel</name>
    <dbReference type="NCBI Taxonomy" id="29158"/>
    <lineage>
        <taxon>Eukaryota</taxon>
        <taxon>Metazoa</taxon>
        <taxon>Spiralia</taxon>
        <taxon>Lophotrochozoa</taxon>
        <taxon>Mollusca</taxon>
        <taxon>Bivalvia</taxon>
        <taxon>Autobranchia</taxon>
        <taxon>Pteriomorphia</taxon>
        <taxon>Mytilida</taxon>
        <taxon>Mytiloidea</taxon>
        <taxon>Mytilidae</taxon>
        <taxon>Mytilinae</taxon>
        <taxon>Mytilus</taxon>
    </lineage>
</organism>
<proteinExistence type="predicted"/>
<feature type="region of interest" description="Disordered" evidence="1">
    <location>
        <begin position="174"/>
        <end position="197"/>
    </location>
</feature>
<dbReference type="InterPro" id="IPR011598">
    <property type="entry name" value="bHLH_dom"/>
</dbReference>
<dbReference type="EMBL" id="UYJE01004812">
    <property type="protein sequence ID" value="VDI31640.1"/>
    <property type="molecule type" value="Genomic_DNA"/>
</dbReference>
<dbReference type="PROSITE" id="PS50888">
    <property type="entry name" value="BHLH"/>
    <property type="match status" value="1"/>
</dbReference>
<evidence type="ECO:0000259" key="2">
    <source>
        <dbReference type="PROSITE" id="PS50888"/>
    </source>
</evidence>
<dbReference type="GO" id="GO:0045944">
    <property type="term" value="P:positive regulation of transcription by RNA polymerase II"/>
    <property type="evidence" value="ECO:0007669"/>
    <property type="project" value="TreeGrafter"/>
</dbReference>
<dbReference type="GO" id="GO:0007423">
    <property type="term" value="P:sensory organ development"/>
    <property type="evidence" value="ECO:0007669"/>
    <property type="project" value="TreeGrafter"/>
</dbReference>
<evidence type="ECO:0000256" key="1">
    <source>
        <dbReference type="SAM" id="MobiDB-lite"/>
    </source>
</evidence>
<feature type="compositionally biased region" description="Basic residues" evidence="1">
    <location>
        <begin position="187"/>
        <end position="197"/>
    </location>
</feature>
<dbReference type="GO" id="GO:0046983">
    <property type="term" value="F:protein dimerization activity"/>
    <property type="evidence" value="ECO:0007669"/>
    <property type="project" value="InterPro"/>
</dbReference>
<accession>A0A8B6ECP2</accession>
<dbReference type="OrthoDB" id="10039134at2759"/>
<dbReference type="CDD" id="cd11390">
    <property type="entry name" value="bHLH_TS"/>
    <property type="match status" value="1"/>
</dbReference>
<reference evidence="3" key="1">
    <citation type="submission" date="2018-11" db="EMBL/GenBank/DDBJ databases">
        <authorList>
            <person name="Alioto T."/>
            <person name="Alioto T."/>
        </authorList>
    </citation>
    <scope>NUCLEOTIDE SEQUENCE</scope>
</reference>
<name>A0A8B6ECP2_MYTGA</name>
<dbReference type="SUPFAM" id="SSF47459">
    <property type="entry name" value="HLH, helix-loop-helix DNA-binding domain"/>
    <property type="match status" value="1"/>
</dbReference>
<dbReference type="AlphaFoldDB" id="A0A8B6ECP2"/>
<dbReference type="InterPro" id="IPR050359">
    <property type="entry name" value="bHLH_transcription_factors"/>
</dbReference>
<dbReference type="GO" id="GO:0003700">
    <property type="term" value="F:DNA-binding transcription factor activity"/>
    <property type="evidence" value="ECO:0007669"/>
    <property type="project" value="TreeGrafter"/>
</dbReference>
<dbReference type="GO" id="GO:0005634">
    <property type="term" value="C:nucleus"/>
    <property type="evidence" value="ECO:0007669"/>
    <property type="project" value="TreeGrafter"/>
</dbReference>